<evidence type="ECO:0000256" key="6">
    <source>
        <dbReference type="ARBA" id="ARBA00022692"/>
    </source>
</evidence>
<feature type="compositionally biased region" description="Basic and acidic residues" evidence="10">
    <location>
        <begin position="341"/>
        <end position="353"/>
    </location>
</feature>
<reference evidence="12 13" key="1">
    <citation type="submission" date="2019-01" db="EMBL/GenBank/DDBJ databases">
        <title>Genome Assembly of Collichthys lucidus.</title>
        <authorList>
            <person name="Cai M."/>
            <person name="Xiao S."/>
        </authorList>
    </citation>
    <scope>NUCLEOTIDE SEQUENCE [LARGE SCALE GENOMIC DNA]</scope>
    <source>
        <strain evidence="12">JT15FE1705JMU</strain>
        <tissue evidence="12">Muscle</tissue>
    </source>
</reference>
<name>A0A4U5UKG9_COLLU</name>
<keyword evidence="7" id="KW-0965">Cell junction</keyword>
<dbReference type="EMBL" id="CM014086">
    <property type="protein sequence ID" value="TKS75293.1"/>
    <property type="molecule type" value="Genomic_DNA"/>
</dbReference>
<dbReference type="InterPro" id="IPR017974">
    <property type="entry name" value="Claudin_CS"/>
</dbReference>
<dbReference type="STRING" id="240159.A0A4U5UKG9"/>
<evidence type="ECO:0000256" key="8">
    <source>
        <dbReference type="ARBA" id="ARBA00022989"/>
    </source>
</evidence>
<keyword evidence="13" id="KW-1185">Reference proteome</keyword>
<protein>
    <submittedName>
        <fullName evidence="12">Claudin-20</fullName>
    </submittedName>
</protein>
<keyword evidence="4" id="KW-0796">Tight junction</keyword>
<evidence type="ECO:0000256" key="4">
    <source>
        <dbReference type="ARBA" id="ARBA00022427"/>
    </source>
</evidence>
<dbReference type="AlphaFoldDB" id="A0A4U5UKG9"/>
<keyword evidence="9 11" id="KW-0472">Membrane</keyword>
<dbReference type="GO" id="GO:0005923">
    <property type="term" value="C:bicellular tight junction"/>
    <property type="evidence" value="ECO:0007669"/>
    <property type="project" value="UniProtKB-SubCell"/>
</dbReference>
<evidence type="ECO:0000256" key="10">
    <source>
        <dbReference type="SAM" id="MobiDB-lite"/>
    </source>
</evidence>
<feature type="region of interest" description="Disordered" evidence="10">
    <location>
        <begin position="341"/>
        <end position="409"/>
    </location>
</feature>
<proteinExistence type="inferred from homology"/>
<dbReference type="Gene3D" id="1.20.140.150">
    <property type="match status" value="1"/>
</dbReference>
<evidence type="ECO:0000256" key="7">
    <source>
        <dbReference type="ARBA" id="ARBA00022949"/>
    </source>
</evidence>
<feature type="compositionally biased region" description="Basic and acidic residues" evidence="10">
    <location>
        <begin position="365"/>
        <end position="385"/>
    </location>
</feature>
<comment type="subcellular location">
    <subcellularLocation>
        <location evidence="1">Cell junction</location>
        <location evidence="1">Tight junction</location>
    </subcellularLocation>
    <subcellularLocation>
        <location evidence="2">Cell membrane</location>
        <topology evidence="2">Multi-pass membrane protein</topology>
    </subcellularLocation>
</comment>
<comment type="similarity">
    <text evidence="3">Belongs to the claudin family.</text>
</comment>
<organism evidence="12 13">
    <name type="scientific">Collichthys lucidus</name>
    <name type="common">Big head croaker</name>
    <name type="synonym">Sciaena lucida</name>
    <dbReference type="NCBI Taxonomy" id="240159"/>
    <lineage>
        <taxon>Eukaryota</taxon>
        <taxon>Metazoa</taxon>
        <taxon>Chordata</taxon>
        <taxon>Craniata</taxon>
        <taxon>Vertebrata</taxon>
        <taxon>Euteleostomi</taxon>
        <taxon>Actinopterygii</taxon>
        <taxon>Neopterygii</taxon>
        <taxon>Teleostei</taxon>
        <taxon>Neoteleostei</taxon>
        <taxon>Acanthomorphata</taxon>
        <taxon>Eupercaria</taxon>
        <taxon>Sciaenidae</taxon>
        <taxon>Collichthys</taxon>
    </lineage>
</organism>
<dbReference type="InterPro" id="IPR006187">
    <property type="entry name" value="Claudin"/>
</dbReference>
<keyword evidence="6 11" id="KW-0812">Transmembrane</keyword>
<gene>
    <name evidence="12" type="ORF">D9C73_010548</name>
</gene>
<evidence type="ECO:0000256" key="2">
    <source>
        <dbReference type="ARBA" id="ARBA00004651"/>
    </source>
</evidence>
<dbReference type="GO" id="GO:0005198">
    <property type="term" value="F:structural molecule activity"/>
    <property type="evidence" value="ECO:0007669"/>
    <property type="project" value="InterPro"/>
</dbReference>
<sequence length="409" mass="46520">MSYFPTGRNRSVCLLCAGLSLIRASLEDYGNNRLPLTDCRVPSQPDGWGRAGGRAADSYHRVAVGDSSHESHDERHLDSRCSWTKSSSETDESTVHDESERFLTSASSVTLHSDQTLVKLFLNNLNHFQVRGCFSCRQQEPFPRRRTPPPTHQIRVLLCGSFSRTRDLQVPHKNPFPEPDFGQFGSCEGFYYQRKKCNKSDARCIVSRTHNRMKLSLEPRLRNYLLSGPARDAAATGTWSWRILAFVLALFGVLGTTVATLLPNWKVSINAWSSIMTPISQMQGLWMDCVWYSSGVFSCTMKNSVLSLPAYLQTMRAAMRTGRPDYPSPAEPDRLLMHREEQRRRELQTEHVPPKKQQNKAVKLQMDKVKQEKPPQEKPGQDHGQKLYSSPSKLPPKDIKDSYSLQEYV</sequence>
<keyword evidence="5" id="KW-1003">Cell membrane</keyword>
<evidence type="ECO:0000256" key="9">
    <source>
        <dbReference type="ARBA" id="ARBA00023136"/>
    </source>
</evidence>
<keyword evidence="8 11" id="KW-1133">Transmembrane helix</keyword>
<evidence type="ECO:0000256" key="3">
    <source>
        <dbReference type="ARBA" id="ARBA00008295"/>
    </source>
</evidence>
<dbReference type="GO" id="GO:0005886">
    <property type="term" value="C:plasma membrane"/>
    <property type="evidence" value="ECO:0007669"/>
    <property type="project" value="UniProtKB-SubCell"/>
</dbReference>
<evidence type="ECO:0000256" key="11">
    <source>
        <dbReference type="SAM" id="Phobius"/>
    </source>
</evidence>
<evidence type="ECO:0000313" key="12">
    <source>
        <dbReference type="EMBL" id="TKS75293.1"/>
    </source>
</evidence>
<dbReference type="Proteomes" id="UP000298787">
    <property type="component" value="Chromosome 9"/>
</dbReference>
<dbReference type="PROSITE" id="PS01346">
    <property type="entry name" value="CLAUDIN"/>
    <property type="match status" value="1"/>
</dbReference>
<evidence type="ECO:0000256" key="5">
    <source>
        <dbReference type="ARBA" id="ARBA00022475"/>
    </source>
</evidence>
<evidence type="ECO:0000256" key="1">
    <source>
        <dbReference type="ARBA" id="ARBA00004435"/>
    </source>
</evidence>
<evidence type="ECO:0000313" key="13">
    <source>
        <dbReference type="Proteomes" id="UP000298787"/>
    </source>
</evidence>
<dbReference type="PANTHER" id="PTHR12002">
    <property type="entry name" value="CLAUDIN"/>
    <property type="match status" value="1"/>
</dbReference>
<feature type="transmembrane region" description="Helical" evidence="11">
    <location>
        <begin position="239"/>
        <end position="262"/>
    </location>
</feature>
<accession>A0A4U5UKG9</accession>